<proteinExistence type="predicted"/>
<organism evidence="8 9">
    <name type="scientific">Clavelina lepadiformis</name>
    <name type="common">Light-bulb sea squirt</name>
    <name type="synonym">Ascidia lepadiformis</name>
    <dbReference type="NCBI Taxonomy" id="159417"/>
    <lineage>
        <taxon>Eukaryota</taxon>
        <taxon>Metazoa</taxon>
        <taxon>Chordata</taxon>
        <taxon>Tunicata</taxon>
        <taxon>Ascidiacea</taxon>
        <taxon>Aplousobranchia</taxon>
        <taxon>Clavelinidae</taxon>
        <taxon>Clavelina</taxon>
    </lineage>
</organism>
<dbReference type="PROSITE" id="PS50950">
    <property type="entry name" value="ZF_THAP"/>
    <property type="match status" value="1"/>
</dbReference>
<sequence length="185" mass="20551">MPDWCVMKFCNANAKANHVSLFSFPKDEDVKKKWISFVRRANPKWNSKTGHKQSTLCSLHFQADDFTNYQMFKMGLAHRLSLVKGAVPSVYPIPVLNMLKRAEAAEKASLSSSSSNIDCKVIYQVPQKALTADKGIQCKLVEMQSTRSTQTDTPSEGSQTNSVTSSTSTSPARKRRKNCHKGACS</sequence>
<feature type="domain" description="THAP-type" evidence="7">
    <location>
        <begin position="1"/>
        <end position="91"/>
    </location>
</feature>
<evidence type="ECO:0000256" key="3">
    <source>
        <dbReference type="ARBA" id="ARBA00022833"/>
    </source>
</evidence>
<keyword evidence="2 5" id="KW-0863">Zinc-finger</keyword>
<comment type="caution">
    <text evidence="8">The sequence shown here is derived from an EMBL/GenBank/DDBJ whole genome shotgun (WGS) entry which is preliminary data.</text>
</comment>
<dbReference type="PANTHER" id="PTHR46600">
    <property type="entry name" value="THAP DOMAIN-CONTAINING"/>
    <property type="match status" value="1"/>
</dbReference>
<reference evidence="8 9" key="1">
    <citation type="submission" date="2024-02" db="EMBL/GenBank/DDBJ databases">
        <authorList>
            <person name="Daric V."/>
            <person name="Darras S."/>
        </authorList>
    </citation>
    <scope>NUCLEOTIDE SEQUENCE [LARGE SCALE GENOMIC DNA]</scope>
</reference>
<dbReference type="Pfam" id="PF05485">
    <property type="entry name" value="THAP"/>
    <property type="match status" value="1"/>
</dbReference>
<evidence type="ECO:0000256" key="1">
    <source>
        <dbReference type="ARBA" id="ARBA00022723"/>
    </source>
</evidence>
<dbReference type="SMART" id="SM00980">
    <property type="entry name" value="THAP"/>
    <property type="match status" value="1"/>
</dbReference>
<evidence type="ECO:0000313" key="9">
    <source>
        <dbReference type="Proteomes" id="UP001642483"/>
    </source>
</evidence>
<name>A0ABP0GTC4_CLALP</name>
<feature type="region of interest" description="Disordered" evidence="6">
    <location>
        <begin position="145"/>
        <end position="185"/>
    </location>
</feature>
<dbReference type="InterPro" id="IPR026516">
    <property type="entry name" value="THAP1/10"/>
</dbReference>
<evidence type="ECO:0000256" key="5">
    <source>
        <dbReference type="PROSITE-ProRule" id="PRU00309"/>
    </source>
</evidence>
<dbReference type="EMBL" id="CAWYQH010000141">
    <property type="protein sequence ID" value="CAK8694842.1"/>
    <property type="molecule type" value="Genomic_DNA"/>
</dbReference>
<dbReference type="SMART" id="SM00692">
    <property type="entry name" value="DM3"/>
    <property type="match status" value="1"/>
</dbReference>
<keyword evidence="3" id="KW-0862">Zinc</keyword>
<keyword evidence="1" id="KW-0479">Metal-binding</keyword>
<keyword evidence="9" id="KW-1185">Reference proteome</keyword>
<evidence type="ECO:0000256" key="2">
    <source>
        <dbReference type="ARBA" id="ARBA00022771"/>
    </source>
</evidence>
<dbReference type="InterPro" id="IPR006612">
    <property type="entry name" value="THAP_Znf"/>
</dbReference>
<gene>
    <name evidence="8" type="ORF">CVLEPA_LOCUS28168</name>
</gene>
<dbReference type="PANTHER" id="PTHR46600:SF11">
    <property type="entry name" value="THAP DOMAIN-CONTAINING PROTEIN 10"/>
    <property type="match status" value="1"/>
</dbReference>
<feature type="compositionally biased region" description="Low complexity" evidence="6">
    <location>
        <begin position="158"/>
        <end position="170"/>
    </location>
</feature>
<evidence type="ECO:0000259" key="7">
    <source>
        <dbReference type="PROSITE" id="PS50950"/>
    </source>
</evidence>
<evidence type="ECO:0000313" key="8">
    <source>
        <dbReference type="EMBL" id="CAK8694842.1"/>
    </source>
</evidence>
<keyword evidence="4 5" id="KW-0238">DNA-binding</keyword>
<evidence type="ECO:0000256" key="4">
    <source>
        <dbReference type="ARBA" id="ARBA00023125"/>
    </source>
</evidence>
<feature type="compositionally biased region" description="Basic residues" evidence="6">
    <location>
        <begin position="172"/>
        <end position="185"/>
    </location>
</feature>
<feature type="compositionally biased region" description="Polar residues" evidence="6">
    <location>
        <begin position="145"/>
        <end position="157"/>
    </location>
</feature>
<dbReference type="SUPFAM" id="SSF57716">
    <property type="entry name" value="Glucocorticoid receptor-like (DNA-binding domain)"/>
    <property type="match status" value="1"/>
</dbReference>
<dbReference type="Gene3D" id="6.20.210.20">
    <property type="entry name" value="THAP domain"/>
    <property type="match status" value="1"/>
</dbReference>
<dbReference type="InterPro" id="IPR038441">
    <property type="entry name" value="THAP_Znf_sf"/>
</dbReference>
<dbReference type="Proteomes" id="UP001642483">
    <property type="component" value="Unassembled WGS sequence"/>
</dbReference>
<evidence type="ECO:0000256" key="6">
    <source>
        <dbReference type="SAM" id="MobiDB-lite"/>
    </source>
</evidence>
<accession>A0ABP0GTC4</accession>
<protein>
    <recommendedName>
        <fullName evidence="7">THAP-type domain-containing protein</fullName>
    </recommendedName>
</protein>